<evidence type="ECO:0000313" key="1">
    <source>
        <dbReference type="EMBL" id="RDX49450.1"/>
    </source>
</evidence>
<protein>
    <submittedName>
        <fullName evidence="1">Uncharacterized protein</fullName>
    </submittedName>
</protein>
<accession>A0A371DA99</accession>
<organism evidence="1 2">
    <name type="scientific">Lentinus brumalis</name>
    <dbReference type="NCBI Taxonomy" id="2498619"/>
    <lineage>
        <taxon>Eukaryota</taxon>
        <taxon>Fungi</taxon>
        <taxon>Dikarya</taxon>
        <taxon>Basidiomycota</taxon>
        <taxon>Agaricomycotina</taxon>
        <taxon>Agaricomycetes</taxon>
        <taxon>Polyporales</taxon>
        <taxon>Polyporaceae</taxon>
        <taxon>Lentinus</taxon>
    </lineage>
</organism>
<dbReference type="OrthoDB" id="2752374at2759"/>
<dbReference type="AlphaFoldDB" id="A0A371DA99"/>
<gene>
    <name evidence="1" type="ORF">OH76DRAFT_1556386</name>
</gene>
<name>A0A371DA99_9APHY</name>
<dbReference type="Proteomes" id="UP000256964">
    <property type="component" value="Unassembled WGS sequence"/>
</dbReference>
<dbReference type="EMBL" id="KZ857405">
    <property type="protein sequence ID" value="RDX49450.1"/>
    <property type="molecule type" value="Genomic_DNA"/>
</dbReference>
<sequence length="246" mass="26857">MNPSESQRSSLNQRIFGAESSLPVTFDQLRVCYDDHRDEGALDELVVRHIEVRRTPGGTHYVLVHVATSTAAFSHDQVVGYVAVTDVPSSQSSLPPDCLHSLLHKLPLKKAPRTASAQVIDQGALVLPKDDVCLLQQTFPTPCPFACLIAAGLSVGPRLPAPGHGKPRSSWFAALMFWLLKGEERADSDEASANVESKSRAAVDQKRCGLEHTFARLSGAAVWKAQVDRLEKEAAREGRRLDSQKD</sequence>
<proteinExistence type="predicted"/>
<evidence type="ECO:0000313" key="2">
    <source>
        <dbReference type="Proteomes" id="UP000256964"/>
    </source>
</evidence>
<reference evidence="1 2" key="1">
    <citation type="journal article" date="2018" name="Biotechnol. Biofuels">
        <title>Integrative visual omics of the white-rot fungus Polyporus brumalis exposes the biotechnological potential of its oxidative enzymes for delignifying raw plant biomass.</title>
        <authorList>
            <person name="Miyauchi S."/>
            <person name="Rancon A."/>
            <person name="Drula E."/>
            <person name="Hage H."/>
            <person name="Chaduli D."/>
            <person name="Favel A."/>
            <person name="Grisel S."/>
            <person name="Henrissat B."/>
            <person name="Herpoel-Gimbert I."/>
            <person name="Ruiz-Duenas F.J."/>
            <person name="Chevret D."/>
            <person name="Hainaut M."/>
            <person name="Lin J."/>
            <person name="Wang M."/>
            <person name="Pangilinan J."/>
            <person name="Lipzen A."/>
            <person name="Lesage-Meessen L."/>
            <person name="Navarro D."/>
            <person name="Riley R."/>
            <person name="Grigoriev I.V."/>
            <person name="Zhou S."/>
            <person name="Raouche S."/>
            <person name="Rosso M.N."/>
        </authorList>
    </citation>
    <scope>NUCLEOTIDE SEQUENCE [LARGE SCALE GENOMIC DNA]</scope>
    <source>
        <strain evidence="1 2">BRFM 1820</strain>
    </source>
</reference>
<keyword evidence="2" id="KW-1185">Reference proteome</keyword>